<sequence>MSDWLWQSVLVLSGFCVGALLVSCVAGYIVQAMRRQWHLTQAKMQQQNDELVRLLEQSKDHIHYLEKESLTLEQQFAAAQTVWQEKESFYREQKRQNETEFKQLAHEIMMQQGQHLAKENERQLGSLLQPLGSQIQKFQESVDKSYQEEARERFSLVKEIKSLQQLNQKISDDAVSLTSALKGQNKLQGGWGEVILERILEKSGLEKGREYEIQVSLQSEAGRRLQPDVVIYLPEGKQIVVDSKMVLVSYLAYMEAETEEERNRALKQHMDAVRRHMKELSAKAYHELPGITSLDFVLLFIPIEAAFGLALQGDNGLFSEAFEHNIIIVGPSNLLATLRTIQNIWRNEKQSQNAIEIARQAGAMYDKFVGFVQDMDDIGGKIDALNRSHDSALKKLTLGRGNLLARAEKLKQMGAKTTKSLPEGHLNKGGVLSVEEHDGDVYGDEEGLSSIEGGATEQAEYHNSLTDESEVERDK</sequence>
<dbReference type="PANTHER" id="PTHR30563:SF0">
    <property type="entry name" value="DNA RECOMBINATION PROTEIN RMUC"/>
    <property type="match status" value="1"/>
</dbReference>
<dbReference type="InterPro" id="IPR003798">
    <property type="entry name" value="DNA_recombination_RmuC"/>
</dbReference>
<dbReference type="RefSeq" id="WP_083200906.1">
    <property type="nucleotide sequence ID" value="NZ_FLOB01000004.1"/>
</dbReference>
<dbReference type="AlphaFoldDB" id="A0A1A8TDW9"/>
<name>A0A1A8TDW9_9GAMM</name>
<dbReference type="STRING" id="1792290.MSP8886_02104"/>
<evidence type="ECO:0000256" key="7">
    <source>
        <dbReference type="SAM" id="Phobius"/>
    </source>
</evidence>
<evidence type="ECO:0000256" key="4">
    <source>
        <dbReference type="ARBA" id="ARBA00023172"/>
    </source>
</evidence>
<proteinExistence type="inferred from homology"/>
<reference evidence="8 9" key="1">
    <citation type="submission" date="2016-06" db="EMBL/GenBank/DDBJ databases">
        <authorList>
            <person name="Kjaerup R.B."/>
            <person name="Dalgaard T.S."/>
            <person name="Juul-Madsen H.R."/>
        </authorList>
    </citation>
    <scope>NUCLEOTIDE SEQUENCE [LARGE SCALE GENOMIC DNA]</scope>
    <source>
        <strain evidence="8 9">CECT 8886</strain>
    </source>
</reference>
<feature type="transmembrane region" description="Helical" evidence="7">
    <location>
        <begin position="6"/>
        <end position="30"/>
    </location>
</feature>
<evidence type="ECO:0000256" key="5">
    <source>
        <dbReference type="SAM" id="Coils"/>
    </source>
</evidence>
<protein>
    <submittedName>
        <fullName evidence="8">DNA recombination protein RmuC</fullName>
    </submittedName>
</protein>
<evidence type="ECO:0000313" key="8">
    <source>
        <dbReference type="EMBL" id="SBS31400.1"/>
    </source>
</evidence>
<keyword evidence="7" id="KW-0812">Transmembrane</keyword>
<feature type="coiled-coil region" evidence="5">
    <location>
        <begin position="256"/>
        <end position="283"/>
    </location>
</feature>
<dbReference type="OrthoDB" id="9765111at2"/>
<evidence type="ECO:0000313" key="9">
    <source>
        <dbReference type="Proteomes" id="UP000092544"/>
    </source>
</evidence>
<evidence type="ECO:0000256" key="3">
    <source>
        <dbReference type="ARBA" id="ARBA00023054"/>
    </source>
</evidence>
<keyword evidence="4" id="KW-0233">DNA recombination</keyword>
<evidence type="ECO:0000256" key="1">
    <source>
        <dbReference type="ARBA" id="ARBA00003416"/>
    </source>
</evidence>
<comment type="similarity">
    <text evidence="2">Belongs to the RmuC family.</text>
</comment>
<feature type="region of interest" description="Disordered" evidence="6">
    <location>
        <begin position="414"/>
        <end position="475"/>
    </location>
</feature>
<keyword evidence="3 5" id="KW-0175">Coiled coil</keyword>
<evidence type="ECO:0000256" key="2">
    <source>
        <dbReference type="ARBA" id="ARBA00009840"/>
    </source>
</evidence>
<accession>A0A1A8TDW9</accession>
<gene>
    <name evidence="8" type="primary">rmuC</name>
    <name evidence="8" type="ORF">MSP8886_02104</name>
</gene>
<keyword evidence="9" id="KW-1185">Reference proteome</keyword>
<dbReference type="Pfam" id="PF02646">
    <property type="entry name" value="RmuC"/>
    <property type="match status" value="1"/>
</dbReference>
<dbReference type="PANTHER" id="PTHR30563">
    <property type="entry name" value="DNA RECOMBINATION PROTEIN RMUC"/>
    <property type="match status" value="1"/>
</dbReference>
<comment type="function">
    <text evidence="1">Involved in DNA recombination.</text>
</comment>
<organism evidence="8 9">
    <name type="scientific">Marinomonas spartinae</name>
    <dbReference type="NCBI Taxonomy" id="1792290"/>
    <lineage>
        <taxon>Bacteria</taxon>
        <taxon>Pseudomonadati</taxon>
        <taxon>Pseudomonadota</taxon>
        <taxon>Gammaproteobacteria</taxon>
        <taxon>Oceanospirillales</taxon>
        <taxon>Oceanospirillaceae</taxon>
        <taxon>Marinomonas</taxon>
    </lineage>
</organism>
<keyword evidence="7" id="KW-0472">Membrane</keyword>
<evidence type="ECO:0000256" key="6">
    <source>
        <dbReference type="SAM" id="MobiDB-lite"/>
    </source>
</evidence>
<dbReference type="Proteomes" id="UP000092544">
    <property type="component" value="Unassembled WGS sequence"/>
</dbReference>
<dbReference type="GO" id="GO:0006310">
    <property type="term" value="P:DNA recombination"/>
    <property type="evidence" value="ECO:0007669"/>
    <property type="project" value="UniProtKB-KW"/>
</dbReference>
<keyword evidence="7" id="KW-1133">Transmembrane helix</keyword>
<dbReference type="EMBL" id="FLOB01000004">
    <property type="protein sequence ID" value="SBS31400.1"/>
    <property type="molecule type" value="Genomic_DNA"/>
</dbReference>